<sequence length="128" mass="14124">VAGRNIPSKEIKAILPSASLWKTLGQGRVPTQPPNQSDVKPWKQVVDEVREHSGSTSVYGFVFRRAEQRTSLDAMARHLIMMMMCVWFFSFPVRTVEVVVVIVVVEVVVVAIVVVVLVAIVVVVAVVV</sequence>
<keyword evidence="1" id="KW-0472">Membrane</keyword>
<protein>
    <submittedName>
        <fullName evidence="2">Uncharacterized protein</fullName>
    </submittedName>
</protein>
<keyword evidence="1" id="KW-1133">Transmembrane helix</keyword>
<feature type="transmembrane region" description="Helical" evidence="1">
    <location>
        <begin position="74"/>
        <end position="93"/>
    </location>
</feature>
<accession>A0AAV4FPJ4</accession>
<keyword evidence="3" id="KW-1185">Reference proteome</keyword>
<dbReference type="EMBL" id="BMAT01007965">
    <property type="protein sequence ID" value="GFR75253.1"/>
    <property type="molecule type" value="Genomic_DNA"/>
</dbReference>
<name>A0AAV4FPJ4_9GAST</name>
<keyword evidence="1" id="KW-0812">Transmembrane</keyword>
<proteinExistence type="predicted"/>
<evidence type="ECO:0000256" key="1">
    <source>
        <dbReference type="SAM" id="Phobius"/>
    </source>
</evidence>
<evidence type="ECO:0000313" key="3">
    <source>
        <dbReference type="Proteomes" id="UP000762676"/>
    </source>
</evidence>
<feature type="transmembrane region" description="Helical" evidence="1">
    <location>
        <begin position="99"/>
        <end position="127"/>
    </location>
</feature>
<gene>
    <name evidence="2" type="ORF">ElyMa_003914600</name>
</gene>
<dbReference type="Proteomes" id="UP000762676">
    <property type="component" value="Unassembled WGS sequence"/>
</dbReference>
<reference evidence="2 3" key="1">
    <citation type="journal article" date="2021" name="Elife">
        <title>Chloroplast acquisition without the gene transfer in kleptoplastic sea slugs, Plakobranchus ocellatus.</title>
        <authorList>
            <person name="Maeda T."/>
            <person name="Takahashi S."/>
            <person name="Yoshida T."/>
            <person name="Shimamura S."/>
            <person name="Takaki Y."/>
            <person name="Nagai Y."/>
            <person name="Toyoda A."/>
            <person name="Suzuki Y."/>
            <person name="Arimoto A."/>
            <person name="Ishii H."/>
            <person name="Satoh N."/>
            <person name="Nishiyama T."/>
            <person name="Hasebe M."/>
            <person name="Maruyama T."/>
            <person name="Minagawa J."/>
            <person name="Obokata J."/>
            <person name="Shigenobu S."/>
        </authorList>
    </citation>
    <scope>NUCLEOTIDE SEQUENCE [LARGE SCALE GENOMIC DNA]</scope>
</reference>
<dbReference type="AlphaFoldDB" id="A0AAV4FPJ4"/>
<evidence type="ECO:0000313" key="2">
    <source>
        <dbReference type="EMBL" id="GFR75253.1"/>
    </source>
</evidence>
<comment type="caution">
    <text evidence="2">The sequence shown here is derived from an EMBL/GenBank/DDBJ whole genome shotgun (WGS) entry which is preliminary data.</text>
</comment>
<organism evidence="2 3">
    <name type="scientific">Elysia marginata</name>
    <dbReference type="NCBI Taxonomy" id="1093978"/>
    <lineage>
        <taxon>Eukaryota</taxon>
        <taxon>Metazoa</taxon>
        <taxon>Spiralia</taxon>
        <taxon>Lophotrochozoa</taxon>
        <taxon>Mollusca</taxon>
        <taxon>Gastropoda</taxon>
        <taxon>Heterobranchia</taxon>
        <taxon>Euthyneura</taxon>
        <taxon>Panpulmonata</taxon>
        <taxon>Sacoglossa</taxon>
        <taxon>Placobranchoidea</taxon>
        <taxon>Plakobranchidae</taxon>
        <taxon>Elysia</taxon>
    </lineage>
</organism>
<feature type="non-terminal residue" evidence="2">
    <location>
        <position position="1"/>
    </location>
</feature>